<sequence length="433" mass="48271">MAVSGSTTQDDTEASIPSTFHQFQFLDRSDVARKARWTYFKILFFRTCLVIAVVFAVFSIYWGALCKVPARRVTGWLVDFDGDRVGQSLTTKLLNLTCPDIIWTVQPASNFPNGVVDLENAVVGEQCWVAIAINAGATARLNAALQSDDQAYNGSTAITAFGVEARNENAYRTFLRPATETALQKITFSLSTEIIAEIQANSTGFRAIASSTIVRPVWYTVDNLRPFDVPVATAVTFVGLIYLLILAFYVVNSGILARAESNLETQLTTGSLIRIRLITPIFIYLVLSFFYTLVSLAFHLPFTRTYGPAGFVLFWMLSWFGMMAAGLALETMITVLTTKYVQLFLILWIISNVSVCLWPVEMLPPVYGYARVAPFYQLSRGVRAIVFNTKSELGLNFGVLTVWILISCTTLPLVQAYRRGYTPRAFRKVQEKS</sequence>
<dbReference type="EMBL" id="ML208263">
    <property type="protein sequence ID" value="TFK75436.1"/>
    <property type="molecule type" value="Genomic_DNA"/>
</dbReference>
<reference evidence="1 2" key="1">
    <citation type="journal article" date="2019" name="Nat. Ecol. Evol.">
        <title>Megaphylogeny resolves global patterns of mushroom evolution.</title>
        <authorList>
            <person name="Varga T."/>
            <person name="Krizsan K."/>
            <person name="Foldi C."/>
            <person name="Dima B."/>
            <person name="Sanchez-Garcia M."/>
            <person name="Sanchez-Ramirez S."/>
            <person name="Szollosi G.J."/>
            <person name="Szarkandi J.G."/>
            <person name="Papp V."/>
            <person name="Albert L."/>
            <person name="Andreopoulos W."/>
            <person name="Angelini C."/>
            <person name="Antonin V."/>
            <person name="Barry K.W."/>
            <person name="Bougher N.L."/>
            <person name="Buchanan P."/>
            <person name="Buyck B."/>
            <person name="Bense V."/>
            <person name="Catcheside P."/>
            <person name="Chovatia M."/>
            <person name="Cooper J."/>
            <person name="Damon W."/>
            <person name="Desjardin D."/>
            <person name="Finy P."/>
            <person name="Geml J."/>
            <person name="Haridas S."/>
            <person name="Hughes K."/>
            <person name="Justo A."/>
            <person name="Karasinski D."/>
            <person name="Kautmanova I."/>
            <person name="Kiss B."/>
            <person name="Kocsube S."/>
            <person name="Kotiranta H."/>
            <person name="LaButti K.M."/>
            <person name="Lechner B.E."/>
            <person name="Liimatainen K."/>
            <person name="Lipzen A."/>
            <person name="Lukacs Z."/>
            <person name="Mihaltcheva S."/>
            <person name="Morgado L.N."/>
            <person name="Niskanen T."/>
            <person name="Noordeloos M.E."/>
            <person name="Ohm R.A."/>
            <person name="Ortiz-Santana B."/>
            <person name="Ovrebo C."/>
            <person name="Racz N."/>
            <person name="Riley R."/>
            <person name="Savchenko A."/>
            <person name="Shiryaev A."/>
            <person name="Soop K."/>
            <person name="Spirin V."/>
            <person name="Szebenyi C."/>
            <person name="Tomsovsky M."/>
            <person name="Tulloss R.E."/>
            <person name="Uehling J."/>
            <person name="Grigoriev I.V."/>
            <person name="Vagvolgyi C."/>
            <person name="Papp T."/>
            <person name="Martin F.M."/>
            <person name="Miettinen O."/>
            <person name="Hibbett D.S."/>
            <person name="Nagy L.G."/>
        </authorList>
    </citation>
    <scope>NUCLEOTIDE SEQUENCE [LARGE SCALE GENOMIC DNA]</scope>
    <source>
        <strain evidence="1 2">NL-1719</strain>
    </source>
</reference>
<evidence type="ECO:0000313" key="2">
    <source>
        <dbReference type="Proteomes" id="UP000308600"/>
    </source>
</evidence>
<name>A0ACD3BCQ7_9AGAR</name>
<proteinExistence type="predicted"/>
<accession>A0ACD3BCQ7</accession>
<organism evidence="1 2">
    <name type="scientific">Pluteus cervinus</name>
    <dbReference type="NCBI Taxonomy" id="181527"/>
    <lineage>
        <taxon>Eukaryota</taxon>
        <taxon>Fungi</taxon>
        <taxon>Dikarya</taxon>
        <taxon>Basidiomycota</taxon>
        <taxon>Agaricomycotina</taxon>
        <taxon>Agaricomycetes</taxon>
        <taxon>Agaricomycetidae</taxon>
        <taxon>Agaricales</taxon>
        <taxon>Pluteineae</taxon>
        <taxon>Pluteaceae</taxon>
        <taxon>Pluteus</taxon>
    </lineage>
</organism>
<keyword evidence="2" id="KW-1185">Reference proteome</keyword>
<evidence type="ECO:0000313" key="1">
    <source>
        <dbReference type="EMBL" id="TFK75436.1"/>
    </source>
</evidence>
<dbReference type="Proteomes" id="UP000308600">
    <property type="component" value="Unassembled WGS sequence"/>
</dbReference>
<protein>
    <submittedName>
        <fullName evidence="1">Uncharacterized protein</fullName>
    </submittedName>
</protein>
<gene>
    <name evidence="1" type="ORF">BDN72DRAFT_757861</name>
</gene>